<evidence type="ECO:0000313" key="2">
    <source>
        <dbReference type="Proteomes" id="UP000031473"/>
    </source>
</evidence>
<dbReference type="AlphaFoldDB" id="A0A0C1CW42"/>
<protein>
    <submittedName>
        <fullName evidence="1">Uncharacterized protein</fullName>
    </submittedName>
</protein>
<organism evidence="1 2">
    <name type="scientific">Kaistella jeonii</name>
    <dbReference type="NCBI Taxonomy" id="266749"/>
    <lineage>
        <taxon>Bacteria</taxon>
        <taxon>Pseudomonadati</taxon>
        <taxon>Bacteroidota</taxon>
        <taxon>Flavobacteriia</taxon>
        <taxon>Flavobacteriales</taxon>
        <taxon>Weeksellaceae</taxon>
        <taxon>Chryseobacterium group</taxon>
        <taxon>Kaistella</taxon>
    </lineage>
</organism>
<proteinExistence type="predicted"/>
<dbReference type="Proteomes" id="UP000031473">
    <property type="component" value="Unassembled WGS sequence"/>
</dbReference>
<keyword evidence="2" id="KW-1185">Reference proteome</keyword>
<dbReference type="RefSeq" id="WP_039353082.1">
    <property type="nucleotide sequence ID" value="NZ_JSYL01000007.1"/>
</dbReference>
<sequence length="179" mass="21317">MKQKKKIFEQHLYHEIEDEDKAEEYLDNSLPLIGLVVMYFNGLEKSLDSIICQMFTDRTDATGLIVLHKMSYSTKVDLFKRFSDEFHLCCENKIEEFENLISNLKETGRLRNLVVHADWENTDDDGYTYVNLRISTNGMEQEYLQFSEDSLKEIIELIFTSRQQLGNYWDKRNEELYKN</sequence>
<evidence type="ECO:0000313" key="1">
    <source>
        <dbReference type="EMBL" id="KIA88586.1"/>
    </source>
</evidence>
<accession>A0A0C1CW42</accession>
<dbReference type="EMBL" id="JSYL01000007">
    <property type="protein sequence ID" value="KIA88586.1"/>
    <property type="molecule type" value="Genomic_DNA"/>
</dbReference>
<name>A0A0C1CW42_9FLAO</name>
<reference evidence="1 2" key="1">
    <citation type="submission" date="2014-10" db="EMBL/GenBank/DDBJ databases">
        <title>Kaistella jeonii genome.</title>
        <authorList>
            <person name="Clayton J.T."/>
            <person name="Newman J.D."/>
        </authorList>
    </citation>
    <scope>NUCLEOTIDE SEQUENCE [LARGE SCALE GENOMIC DNA]</scope>
    <source>
        <strain evidence="1 2">DSM 17048</strain>
    </source>
</reference>
<dbReference type="OrthoDB" id="9153028at2"/>
<dbReference type="STRING" id="266749.SAMN05421876_1087"/>
<gene>
    <name evidence="1" type="ORF">OA86_10250</name>
</gene>
<comment type="caution">
    <text evidence="1">The sequence shown here is derived from an EMBL/GenBank/DDBJ whole genome shotgun (WGS) entry which is preliminary data.</text>
</comment>